<dbReference type="Pfam" id="PF00172">
    <property type="entry name" value="Zn_clus"/>
    <property type="match status" value="1"/>
</dbReference>
<dbReference type="OrthoDB" id="2399539at2759"/>
<keyword evidence="5" id="KW-0238">DNA-binding</keyword>
<dbReference type="PANTHER" id="PTHR47782">
    <property type="entry name" value="ZN(II)2CYS6 TRANSCRIPTION FACTOR (EUROFUNG)-RELATED"/>
    <property type="match status" value="1"/>
</dbReference>
<evidence type="ECO:0000256" key="7">
    <source>
        <dbReference type="ARBA" id="ARBA00023242"/>
    </source>
</evidence>
<keyword evidence="11" id="KW-1185">Reference proteome</keyword>
<feature type="domain" description="Zn(2)-C6 fungal-type" evidence="9">
    <location>
        <begin position="37"/>
        <end position="64"/>
    </location>
</feature>
<name>A0A9P8P6U9_9ASCO</name>
<dbReference type="GO" id="GO:0008270">
    <property type="term" value="F:zinc ion binding"/>
    <property type="evidence" value="ECO:0007669"/>
    <property type="project" value="InterPro"/>
</dbReference>
<feature type="region of interest" description="Disordered" evidence="8">
    <location>
        <begin position="1"/>
        <end position="21"/>
    </location>
</feature>
<protein>
    <recommendedName>
        <fullName evidence="9">Zn(2)-C6 fungal-type domain-containing protein</fullName>
    </recommendedName>
</protein>
<proteinExistence type="predicted"/>
<dbReference type="Pfam" id="PF04082">
    <property type="entry name" value="Fungal_trans"/>
    <property type="match status" value="1"/>
</dbReference>
<evidence type="ECO:0000256" key="2">
    <source>
        <dbReference type="ARBA" id="ARBA00022723"/>
    </source>
</evidence>
<dbReference type="Gene3D" id="4.10.240.10">
    <property type="entry name" value="Zn(2)-C6 fungal-type DNA-binding domain"/>
    <property type="match status" value="1"/>
</dbReference>
<dbReference type="CDD" id="cd00067">
    <property type="entry name" value="GAL4"/>
    <property type="match status" value="1"/>
</dbReference>
<dbReference type="SMART" id="SM00906">
    <property type="entry name" value="Fungal_trans"/>
    <property type="match status" value="1"/>
</dbReference>
<evidence type="ECO:0000259" key="9">
    <source>
        <dbReference type="PROSITE" id="PS50048"/>
    </source>
</evidence>
<evidence type="ECO:0000256" key="4">
    <source>
        <dbReference type="ARBA" id="ARBA00023015"/>
    </source>
</evidence>
<evidence type="ECO:0000313" key="11">
    <source>
        <dbReference type="Proteomes" id="UP000769528"/>
    </source>
</evidence>
<organism evidence="10 11">
    <name type="scientific">Wickerhamomyces mucosus</name>
    <dbReference type="NCBI Taxonomy" id="1378264"/>
    <lineage>
        <taxon>Eukaryota</taxon>
        <taxon>Fungi</taxon>
        <taxon>Dikarya</taxon>
        <taxon>Ascomycota</taxon>
        <taxon>Saccharomycotina</taxon>
        <taxon>Saccharomycetes</taxon>
        <taxon>Phaffomycetales</taxon>
        <taxon>Wickerhamomycetaceae</taxon>
        <taxon>Wickerhamomyces</taxon>
    </lineage>
</organism>
<dbReference type="AlphaFoldDB" id="A0A9P8P6U9"/>
<dbReference type="InterPro" id="IPR001138">
    <property type="entry name" value="Zn2Cys6_DnaBD"/>
</dbReference>
<dbReference type="GO" id="GO:0043565">
    <property type="term" value="F:sequence-specific DNA binding"/>
    <property type="evidence" value="ECO:0007669"/>
    <property type="project" value="TreeGrafter"/>
</dbReference>
<feature type="region of interest" description="Disordered" evidence="8">
    <location>
        <begin position="711"/>
        <end position="736"/>
    </location>
</feature>
<dbReference type="SUPFAM" id="SSF57701">
    <property type="entry name" value="Zn2/Cys6 DNA-binding domain"/>
    <property type="match status" value="1"/>
</dbReference>
<comment type="subcellular location">
    <subcellularLocation>
        <location evidence="1">Nucleus</location>
    </subcellularLocation>
</comment>
<dbReference type="GO" id="GO:0005634">
    <property type="term" value="C:nucleus"/>
    <property type="evidence" value="ECO:0007669"/>
    <property type="project" value="UniProtKB-SubCell"/>
</dbReference>
<evidence type="ECO:0000256" key="6">
    <source>
        <dbReference type="ARBA" id="ARBA00023163"/>
    </source>
</evidence>
<dbReference type="PROSITE" id="PS00463">
    <property type="entry name" value="ZN2_CY6_FUNGAL_1"/>
    <property type="match status" value="1"/>
</dbReference>
<dbReference type="SMART" id="SM00066">
    <property type="entry name" value="GAL4"/>
    <property type="match status" value="1"/>
</dbReference>
<keyword evidence="6" id="KW-0804">Transcription</keyword>
<dbReference type="CDD" id="cd14723">
    <property type="entry name" value="ZIP_Ppr1"/>
    <property type="match status" value="1"/>
</dbReference>
<reference evidence="10" key="2">
    <citation type="submission" date="2021-01" db="EMBL/GenBank/DDBJ databases">
        <authorList>
            <person name="Schikora-Tamarit M.A."/>
        </authorList>
    </citation>
    <scope>NUCLEOTIDE SEQUENCE</scope>
    <source>
        <strain evidence="10">CBS6341</strain>
    </source>
</reference>
<sequence length="790" mass="90360">MVGIKRKASSRSPKDSEDDELHRATAKIVSISRTISACQRCRSKKTKCDSNIPCTKCKKAGVECIGLDSTGRAVPRSYLVYLEDKVEALQKLLTKNNIDFSDIEPLRKDNSQLRKDDSDGNNTKSSYSHVLNLESTSIESSLRLAIPSTESQGLSFYIGDSSGISFAKLLFTAVKFNPSTINEQNPITTRSIQKNNHKIKPIALPSQTIAENFIKAYFEKSNPQLPILHRETFIRTYFNPIYGLLSPDVKLAANFTQMNFKKPKVMESGWYHQQVYSKLKFLTKDDVPKEFHKPLFFLFMIFAISSTINLQQNTSEASNNYKYQAIEFIDSIYQSPDRLECLQGLLLLTLYSIMRPSVPGVWYVLGTVLRLCVDLGLHTEKLNYQFETFEKDRRRRLFWCAYSVDRQVCAYLGRPFGIPEESISTLFPSILDDSFMTPNNDKELKTDSIESPSYKHVSIKFFQIRKIQAEILQILYFPNSNIPRQYNTFEEWKIQIDAKIENWFNTLPDISKINCDFNTELFQLNYNHTKLLLFGITPKNTSVDYRIIFNASKGIIEGYKELHRSKSMNYTWFAVHHLFMSGTSFFYATYNSPIQLIDLKGFKYCVGIVLEVMNSLINECEAATICKEIFEILSLAVIKIKFDDNQGGGSLKVDDLHFEKFFKELNNPTSNVEQGFGLNLPKFNTHERSKNNVAPPANSQYRDQINMSNNHGFEYPSLSTPPSSHDGTSGSLAQSDPTAVSFEMDNTFQNIKDDLQVWDIMNQLTSENIWDTFFNGNENVHMSDGKNLGL</sequence>
<comment type="caution">
    <text evidence="10">The sequence shown here is derived from an EMBL/GenBank/DDBJ whole genome shotgun (WGS) entry which is preliminary data.</text>
</comment>
<dbReference type="Proteomes" id="UP000769528">
    <property type="component" value="Unassembled WGS sequence"/>
</dbReference>
<dbReference type="EMBL" id="JAEUBF010001445">
    <property type="protein sequence ID" value="KAH3666392.1"/>
    <property type="molecule type" value="Genomic_DNA"/>
</dbReference>
<evidence type="ECO:0000313" key="10">
    <source>
        <dbReference type="EMBL" id="KAH3666392.1"/>
    </source>
</evidence>
<evidence type="ECO:0000256" key="8">
    <source>
        <dbReference type="SAM" id="MobiDB-lite"/>
    </source>
</evidence>
<dbReference type="GO" id="GO:0045944">
    <property type="term" value="P:positive regulation of transcription by RNA polymerase II"/>
    <property type="evidence" value="ECO:0007669"/>
    <property type="project" value="TreeGrafter"/>
</dbReference>
<reference evidence="10" key="1">
    <citation type="journal article" date="2021" name="Open Biol.">
        <title>Shared evolutionary footprints suggest mitochondrial oxidative damage underlies multiple complex I losses in fungi.</title>
        <authorList>
            <person name="Schikora-Tamarit M.A."/>
            <person name="Marcet-Houben M."/>
            <person name="Nosek J."/>
            <person name="Gabaldon T."/>
        </authorList>
    </citation>
    <scope>NUCLEOTIDE SEQUENCE</scope>
    <source>
        <strain evidence="10">CBS6341</strain>
    </source>
</reference>
<evidence type="ECO:0000256" key="5">
    <source>
        <dbReference type="ARBA" id="ARBA00023125"/>
    </source>
</evidence>
<evidence type="ECO:0000256" key="3">
    <source>
        <dbReference type="ARBA" id="ARBA00022833"/>
    </source>
</evidence>
<dbReference type="InterPro" id="IPR036864">
    <property type="entry name" value="Zn2-C6_fun-type_DNA-bd_sf"/>
</dbReference>
<keyword evidence="2" id="KW-0479">Metal-binding</keyword>
<gene>
    <name evidence="10" type="ORF">WICMUC_005660</name>
</gene>
<dbReference type="PANTHER" id="PTHR47782:SF1">
    <property type="entry name" value="PYRIMIDINE PATHWAY REGULATORY PROTEIN 1"/>
    <property type="match status" value="1"/>
</dbReference>
<keyword evidence="4" id="KW-0805">Transcription regulation</keyword>
<dbReference type="PROSITE" id="PS50048">
    <property type="entry name" value="ZN2_CY6_FUNGAL_2"/>
    <property type="match status" value="1"/>
</dbReference>
<keyword evidence="7" id="KW-0539">Nucleus</keyword>
<feature type="compositionally biased region" description="Basic and acidic residues" evidence="8">
    <location>
        <begin position="12"/>
        <end position="21"/>
    </location>
</feature>
<dbReference type="GO" id="GO:0006351">
    <property type="term" value="P:DNA-templated transcription"/>
    <property type="evidence" value="ECO:0007669"/>
    <property type="project" value="InterPro"/>
</dbReference>
<dbReference type="InterPro" id="IPR052202">
    <property type="entry name" value="Yeast_MetPath_Reg"/>
</dbReference>
<dbReference type="InterPro" id="IPR007219">
    <property type="entry name" value="XnlR_reg_dom"/>
</dbReference>
<dbReference type="GO" id="GO:0000981">
    <property type="term" value="F:DNA-binding transcription factor activity, RNA polymerase II-specific"/>
    <property type="evidence" value="ECO:0007669"/>
    <property type="project" value="InterPro"/>
</dbReference>
<accession>A0A9P8P6U9</accession>
<dbReference type="CDD" id="cd12148">
    <property type="entry name" value="fungal_TF_MHR"/>
    <property type="match status" value="1"/>
</dbReference>
<evidence type="ECO:0000256" key="1">
    <source>
        <dbReference type="ARBA" id="ARBA00004123"/>
    </source>
</evidence>
<keyword evidence="3" id="KW-0862">Zinc</keyword>